<gene>
    <name evidence="3" type="primary">nagA_22</name>
    <name evidence="3" type="ORF">SDC9_99364</name>
</gene>
<comment type="caution">
    <text evidence="3">The sequence shown here is derived from an EMBL/GenBank/DDBJ whole genome shotgun (WGS) entry which is preliminary data.</text>
</comment>
<dbReference type="InterPro" id="IPR011059">
    <property type="entry name" value="Metal-dep_hydrolase_composite"/>
</dbReference>
<dbReference type="InterPro" id="IPR006680">
    <property type="entry name" value="Amidohydro-rel"/>
</dbReference>
<dbReference type="InterPro" id="IPR032466">
    <property type="entry name" value="Metal_Hydrolase"/>
</dbReference>
<evidence type="ECO:0000259" key="2">
    <source>
        <dbReference type="Pfam" id="PF01979"/>
    </source>
</evidence>
<accession>A0A645ASP5</accession>
<organism evidence="3">
    <name type="scientific">bioreactor metagenome</name>
    <dbReference type="NCBI Taxonomy" id="1076179"/>
    <lineage>
        <taxon>unclassified sequences</taxon>
        <taxon>metagenomes</taxon>
        <taxon>ecological metagenomes</taxon>
    </lineage>
</organism>
<dbReference type="SUPFAM" id="SSF51338">
    <property type="entry name" value="Composite domain of metallo-dependent hydrolases"/>
    <property type="match status" value="1"/>
</dbReference>
<dbReference type="PANTHER" id="PTHR11113">
    <property type="entry name" value="N-ACETYLGLUCOSAMINE-6-PHOSPHATE DEACETYLASE"/>
    <property type="match status" value="1"/>
</dbReference>
<name>A0A645ASP5_9ZZZZ</name>
<dbReference type="EMBL" id="VSSQ01013939">
    <property type="protein sequence ID" value="MPM52604.1"/>
    <property type="molecule type" value="Genomic_DNA"/>
</dbReference>
<protein>
    <submittedName>
        <fullName evidence="3">N-acetylglucosamine-6-phosphate deacetylase</fullName>
        <ecNumber evidence="3">3.5.1.25</ecNumber>
    </submittedName>
</protein>
<sequence>MLKVLRHYKMVRQPQNGALFLGIHEEGPYLSVEYKALMDERYLRDPSSSELDEMLEACGHRIITMTVAPERHGMDQFIPYLKKRNISVMIGHSAATSGDVQRALNNQADGFTHLYNACSQHLHRDPGVVTGAFLDDRSYCELICDGFHVHEDIIKMSYKYLTSRRIVLITDAMLGKGMPDGEFIFSNLLCQKEGTHVWVKATGRRAGSAFGMIDAVRFMLKTVNCTLNDIVQMACVNPAVLAKVADKKGRLAVGMDADICVMDQKQQILHTIIGSRIVYSRD</sequence>
<proteinExistence type="predicted"/>
<evidence type="ECO:0000313" key="3">
    <source>
        <dbReference type="EMBL" id="MPM52604.1"/>
    </source>
</evidence>
<keyword evidence="1 3" id="KW-0378">Hydrolase</keyword>
<dbReference type="GO" id="GO:0006046">
    <property type="term" value="P:N-acetylglucosamine catabolic process"/>
    <property type="evidence" value="ECO:0007669"/>
    <property type="project" value="TreeGrafter"/>
</dbReference>
<evidence type="ECO:0000256" key="1">
    <source>
        <dbReference type="ARBA" id="ARBA00022801"/>
    </source>
</evidence>
<dbReference type="SUPFAM" id="SSF51556">
    <property type="entry name" value="Metallo-dependent hydrolases"/>
    <property type="match status" value="1"/>
</dbReference>
<dbReference type="Gene3D" id="3.20.20.140">
    <property type="entry name" value="Metal-dependent hydrolases"/>
    <property type="match status" value="1"/>
</dbReference>
<dbReference type="AlphaFoldDB" id="A0A645ASP5"/>
<dbReference type="EC" id="3.5.1.25" evidence="3"/>
<dbReference type="Pfam" id="PF01979">
    <property type="entry name" value="Amidohydro_1"/>
    <property type="match status" value="1"/>
</dbReference>
<dbReference type="GO" id="GO:0008448">
    <property type="term" value="F:N-acetylglucosamine-6-phosphate deacetylase activity"/>
    <property type="evidence" value="ECO:0007669"/>
    <property type="project" value="UniProtKB-EC"/>
</dbReference>
<feature type="domain" description="Amidohydrolase-related" evidence="2">
    <location>
        <begin position="73"/>
        <end position="277"/>
    </location>
</feature>
<dbReference type="PANTHER" id="PTHR11113:SF14">
    <property type="entry name" value="N-ACETYLGLUCOSAMINE-6-PHOSPHATE DEACETYLASE"/>
    <property type="match status" value="1"/>
</dbReference>
<reference evidence="3" key="1">
    <citation type="submission" date="2019-08" db="EMBL/GenBank/DDBJ databases">
        <authorList>
            <person name="Kucharzyk K."/>
            <person name="Murdoch R.W."/>
            <person name="Higgins S."/>
            <person name="Loffler F."/>
        </authorList>
    </citation>
    <scope>NUCLEOTIDE SEQUENCE</scope>
</reference>